<accession>A0A6B8W162</accession>
<dbReference type="AlphaFoldDB" id="A0A6B8W162"/>
<dbReference type="SMART" id="SM00347">
    <property type="entry name" value="HTH_MARR"/>
    <property type="match status" value="1"/>
</dbReference>
<evidence type="ECO:0000256" key="2">
    <source>
        <dbReference type="ARBA" id="ARBA00023125"/>
    </source>
</evidence>
<dbReference type="PANTHER" id="PTHR33164">
    <property type="entry name" value="TRANSCRIPTIONAL REGULATOR, MARR FAMILY"/>
    <property type="match status" value="1"/>
</dbReference>
<dbReference type="Gene3D" id="1.10.10.10">
    <property type="entry name" value="Winged helix-like DNA-binding domain superfamily/Winged helix DNA-binding domain"/>
    <property type="match status" value="1"/>
</dbReference>
<dbReference type="InterPro" id="IPR036388">
    <property type="entry name" value="WH-like_DNA-bd_sf"/>
</dbReference>
<dbReference type="KEGG" id="ccoe:CETAM_00335"/>
<dbReference type="Proteomes" id="UP000425178">
    <property type="component" value="Chromosome"/>
</dbReference>
<evidence type="ECO:0000256" key="1">
    <source>
        <dbReference type="ARBA" id="ARBA00023015"/>
    </source>
</evidence>
<keyword evidence="2" id="KW-0238">DNA-binding</keyword>
<organism evidence="5 6">
    <name type="scientific">Corynebacterium comes</name>
    <dbReference type="NCBI Taxonomy" id="2675218"/>
    <lineage>
        <taxon>Bacteria</taxon>
        <taxon>Bacillati</taxon>
        <taxon>Actinomycetota</taxon>
        <taxon>Actinomycetes</taxon>
        <taxon>Mycobacteriales</taxon>
        <taxon>Corynebacteriaceae</taxon>
        <taxon>Corynebacterium</taxon>
    </lineage>
</organism>
<sequence length="177" mass="19819">MNPADLDFWAMVRMAKETLPEKKPNADVEANQLIISLDRAARLVSNDIEEAVHRPKGHSWAIFRFLFALWMYGAIPSNQLATVTGMRRSQVSNLTGQLEKEGLVTRRKSSNDGRAVVIELSTEGADYISAAFDDHHVLEGQWSDGLTDIERNVLIALLDKLMQSPKGQAARTKIMDR</sequence>
<dbReference type="RefSeq" id="WP_156226555.1">
    <property type="nucleotide sequence ID" value="NZ_CP046453.1"/>
</dbReference>
<evidence type="ECO:0000256" key="3">
    <source>
        <dbReference type="ARBA" id="ARBA00023163"/>
    </source>
</evidence>
<evidence type="ECO:0000259" key="4">
    <source>
        <dbReference type="PROSITE" id="PS50995"/>
    </source>
</evidence>
<keyword evidence="6" id="KW-1185">Reference proteome</keyword>
<gene>
    <name evidence="5" type="primary">mprA1</name>
    <name evidence="5" type="ORF">CETAM_00335</name>
</gene>
<evidence type="ECO:0000313" key="6">
    <source>
        <dbReference type="Proteomes" id="UP000425178"/>
    </source>
</evidence>
<name>A0A6B8W162_9CORY</name>
<dbReference type="SUPFAM" id="SSF46785">
    <property type="entry name" value="Winged helix' DNA-binding domain"/>
    <property type="match status" value="1"/>
</dbReference>
<keyword evidence="1" id="KW-0805">Transcription regulation</keyword>
<dbReference type="GO" id="GO:0003700">
    <property type="term" value="F:DNA-binding transcription factor activity"/>
    <property type="evidence" value="ECO:0007669"/>
    <property type="project" value="InterPro"/>
</dbReference>
<dbReference type="PROSITE" id="PS01117">
    <property type="entry name" value="HTH_MARR_1"/>
    <property type="match status" value="1"/>
</dbReference>
<dbReference type="InterPro" id="IPR023187">
    <property type="entry name" value="Tscrpt_reg_MarR-type_CS"/>
</dbReference>
<dbReference type="PANTHER" id="PTHR33164:SF43">
    <property type="entry name" value="HTH-TYPE TRANSCRIPTIONAL REPRESSOR YETL"/>
    <property type="match status" value="1"/>
</dbReference>
<proteinExistence type="predicted"/>
<protein>
    <submittedName>
        <fullName evidence="5">Transcriptional repressor MprA</fullName>
    </submittedName>
</protein>
<dbReference type="InterPro" id="IPR039422">
    <property type="entry name" value="MarR/SlyA-like"/>
</dbReference>
<evidence type="ECO:0000313" key="5">
    <source>
        <dbReference type="EMBL" id="QGU03360.1"/>
    </source>
</evidence>
<dbReference type="Pfam" id="PF01047">
    <property type="entry name" value="MarR"/>
    <property type="match status" value="1"/>
</dbReference>
<dbReference type="PROSITE" id="PS50995">
    <property type="entry name" value="HTH_MARR_2"/>
    <property type="match status" value="1"/>
</dbReference>
<dbReference type="PRINTS" id="PR00598">
    <property type="entry name" value="HTHMARR"/>
</dbReference>
<dbReference type="EMBL" id="CP046453">
    <property type="protein sequence ID" value="QGU03360.1"/>
    <property type="molecule type" value="Genomic_DNA"/>
</dbReference>
<keyword evidence="3" id="KW-0804">Transcription</keyword>
<reference evidence="5 6" key="1">
    <citation type="journal article" date="2021" name="Int. J. Syst. Evol. Microbiol.">
        <title>Classification of three corynebacterial strains isolated from a small paddock in North Rhine-Westphalia: proposal of &lt;i&gt;Corynebacterium kalinowskii&lt;/i&gt; sp. nov., &lt;i&gt;Corynebacterium comes&lt;/i&gt; sp. nov. and &lt;i&gt;Corynebacterium occultum&lt;/i&gt; sp. nov.</title>
        <authorList>
            <person name="Schaffert L."/>
            <person name="Ruwe M."/>
            <person name="Milse J."/>
            <person name="Hanuschka K."/>
            <person name="Ortseifen V."/>
            <person name="Droste J."/>
            <person name="Brandt D."/>
            <person name="Schl L."/>
            <person name="Kutter Y."/>
            <person name="Vinke S."/>
            <person name="Vieh P."/>
            <person name="Jacob L."/>
            <person name="L N.C."/>
            <person name="Schulte-Berndt E."/>
            <person name="Hain C."/>
            <person name="Linder M."/>
            <person name="Schmidt P."/>
            <person name="Wollenschl L."/>
            <person name="Luttermann T."/>
            <person name="Thieme E."/>
            <person name="Hassa J."/>
            <person name="Haak M."/>
            <person name="Wittchen M."/>
            <person name="Mentz A."/>
            <person name="Persicke M."/>
            <person name="Busche T."/>
            <person name="R C."/>
        </authorList>
    </citation>
    <scope>NUCLEOTIDE SEQUENCE [LARGE SCALE GENOMIC DNA]</scope>
    <source>
        <strain evidence="5 6">2019</strain>
    </source>
</reference>
<dbReference type="GO" id="GO:0003677">
    <property type="term" value="F:DNA binding"/>
    <property type="evidence" value="ECO:0007669"/>
    <property type="project" value="UniProtKB-KW"/>
</dbReference>
<dbReference type="InterPro" id="IPR000835">
    <property type="entry name" value="HTH_MarR-typ"/>
</dbReference>
<dbReference type="InterPro" id="IPR036390">
    <property type="entry name" value="WH_DNA-bd_sf"/>
</dbReference>
<dbReference type="GO" id="GO:0006950">
    <property type="term" value="P:response to stress"/>
    <property type="evidence" value="ECO:0007669"/>
    <property type="project" value="TreeGrafter"/>
</dbReference>
<feature type="domain" description="HTH marR-type" evidence="4">
    <location>
        <begin position="30"/>
        <end position="163"/>
    </location>
</feature>